<evidence type="ECO:0000256" key="5">
    <source>
        <dbReference type="ARBA" id="ARBA00022722"/>
    </source>
</evidence>
<evidence type="ECO:0000256" key="7">
    <source>
        <dbReference type="ARBA" id="ARBA00022801"/>
    </source>
</evidence>
<dbReference type="GO" id="GO:0006508">
    <property type="term" value="P:proteolysis"/>
    <property type="evidence" value="ECO:0007669"/>
    <property type="project" value="UniProtKB-KW"/>
</dbReference>
<dbReference type="Proteomes" id="UP000838756">
    <property type="component" value="Unassembled WGS sequence"/>
</dbReference>
<keyword evidence="2" id="KW-0645">Protease</keyword>
<feature type="non-terminal residue" evidence="10">
    <location>
        <position position="450"/>
    </location>
</feature>
<sequence length="450" mass="50936">MIGRDILKLGFSITITADTFSISKCKIVHECSISNSDVDFTNIDTDIPAKDRPRLLTLLKDYSDAFINGLPRSRVTTGELKIRLVDPSKTVQRRPYRLSPDERQLVRDKINEMLDAGIIQPSCSPFSSPIILVKKRDGTERLCVDYRELNSNTVPDRFPLPIISDQIARLCGANYYTCLDCASGFNQIKVHPDSVELTAFVTPDGQFEYLTMPFGLRNAPSVFQRSVTQALGDLVHSYVIIYIDDVMIPSQDIDQGLERLRVVLDTLTKCGFSLKLSKCSFLKRKVEYLGYEISAGQVKPNPAKIKALTQLPPPETVQQLKQFIGLASYFRKFIPNFSKVMKPLFSLTTGNGKLNWKPEHENIRQQIIAILSDKPVLMIFNPDYPIELHTDASADGYGAILFQKVDGVLRVVEYFSKRTTSPESRYHSYELETLAVVNAIKHFRHYLQGR</sequence>
<accession>A0A8S4QKT4</accession>
<dbReference type="InterPro" id="IPR000477">
    <property type="entry name" value="RT_dom"/>
</dbReference>
<dbReference type="Pfam" id="PF00078">
    <property type="entry name" value="RVT_1"/>
    <property type="match status" value="1"/>
</dbReference>
<keyword evidence="4" id="KW-0548">Nucleotidyltransferase</keyword>
<gene>
    <name evidence="10" type="primary">jg9766</name>
    <name evidence="10" type="ORF">PAEG_LOCUS3267</name>
</gene>
<dbReference type="FunFam" id="3.10.10.10:FF:000007">
    <property type="entry name" value="Retrovirus-related Pol polyprotein from transposon 17.6-like Protein"/>
    <property type="match status" value="1"/>
</dbReference>
<dbReference type="EMBL" id="CAKXAJ010010332">
    <property type="protein sequence ID" value="CAH2211450.1"/>
    <property type="molecule type" value="Genomic_DNA"/>
</dbReference>
<keyword evidence="6" id="KW-0255">Endonuclease</keyword>
<dbReference type="OrthoDB" id="116216at2759"/>
<dbReference type="Gene3D" id="3.30.70.270">
    <property type="match status" value="2"/>
</dbReference>
<dbReference type="Gene3D" id="3.10.10.10">
    <property type="entry name" value="HIV Type 1 Reverse Transcriptase, subunit A, domain 1"/>
    <property type="match status" value="1"/>
</dbReference>
<evidence type="ECO:0000256" key="8">
    <source>
        <dbReference type="ARBA" id="ARBA00022918"/>
    </source>
</evidence>
<dbReference type="EC" id="2.7.7.49" evidence="1"/>
<keyword evidence="11" id="KW-1185">Reference proteome</keyword>
<evidence type="ECO:0000256" key="1">
    <source>
        <dbReference type="ARBA" id="ARBA00012493"/>
    </source>
</evidence>
<evidence type="ECO:0000313" key="10">
    <source>
        <dbReference type="EMBL" id="CAH2211450.1"/>
    </source>
</evidence>
<evidence type="ECO:0000259" key="9">
    <source>
        <dbReference type="PROSITE" id="PS50878"/>
    </source>
</evidence>
<keyword evidence="5" id="KW-0540">Nuclease</keyword>
<dbReference type="InterPro" id="IPR051320">
    <property type="entry name" value="Viral_Replic_Matur_Polypro"/>
</dbReference>
<reference evidence="10" key="1">
    <citation type="submission" date="2022-03" db="EMBL/GenBank/DDBJ databases">
        <authorList>
            <person name="Lindestad O."/>
        </authorList>
    </citation>
    <scope>NUCLEOTIDE SEQUENCE</scope>
</reference>
<dbReference type="CDD" id="cd01647">
    <property type="entry name" value="RT_LTR"/>
    <property type="match status" value="1"/>
</dbReference>
<protein>
    <recommendedName>
        <fullName evidence="1">RNA-directed DNA polymerase</fullName>
        <ecNumber evidence="1">2.7.7.49</ecNumber>
    </recommendedName>
</protein>
<organism evidence="10 11">
    <name type="scientific">Pararge aegeria aegeria</name>
    <dbReference type="NCBI Taxonomy" id="348720"/>
    <lineage>
        <taxon>Eukaryota</taxon>
        <taxon>Metazoa</taxon>
        <taxon>Ecdysozoa</taxon>
        <taxon>Arthropoda</taxon>
        <taxon>Hexapoda</taxon>
        <taxon>Insecta</taxon>
        <taxon>Pterygota</taxon>
        <taxon>Neoptera</taxon>
        <taxon>Endopterygota</taxon>
        <taxon>Lepidoptera</taxon>
        <taxon>Glossata</taxon>
        <taxon>Ditrysia</taxon>
        <taxon>Papilionoidea</taxon>
        <taxon>Nymphalidae</taxon>
        <taxon>Satyrinae</taxon>
        <taxon>Satyrini</taxon>
        <taxon>Parargina</taxon>
        <taxon>Pararge</taxon>
    </lineage>
</organism>
<dbReference type="InterPro" id="IPR043128">
    <property type="entry name" value="Rev_trsase/Diguanyl_cyclase"/>
</dbReference>
<keyword evidence="8" id="KW-0695">RNA-directed DNA polymerase</keyword>
<evidence type="ECO:0000256" key="3">
    <source>
        <dbReference type="ARBA" id="ARBA00022679"/>
    </source>
</evidence>
<dbReference type="Pfam" id="PF17919">
    <property type="entry name" value="RT_RNaseH_2"/>
    <property type="match status" value="1"/>
</dbReference>
<evidence type="ECO:0000313" key="11">
    <source>
        <dbReference type="Proteomes" id="UP000838756"/>
    </source>
</evidence>
<proteinExistence type="predicted"/>
<feature type="domain" description="Reverse transcriptase" evidence="9">
    <location>
        <begin position="114"/>
        <end position="293"/>
    </location>
</feature>
<dbReference type="GO" id="GO:0008233">
    <property type="term" value="F:peptidase activity"/>
    <property type="evidence" value="ECO:0007669"/>
    <property type="project" value="UniProtKB-KW"/>
</dbReference>
<keyword evidence="3" id="KW-0808">Transferase</keyword>
<evidence type="ECO:0000256" key="4">
    <source>
        <dbReference type="ARBA" id="ARBA00022695"/>
    </source>
</evidence>
<dbReference type="PANTHER" id="PTHR33064">
    <property type="entry name" value="POL PROTEIN"/>
    <property type="match status" value="1"/>
</dbReference>
<dbReference type="SUPFAM" id="SSF56672">
    <property type="entry name" value="DNA/RNA polymerases"/>
    <property type="match status" value="1"/>
</dbReference>
<dbReference type="PANTHER" id="PTHR33064:SF37">
    <property type="entry name" value="RIBONUCLEASE H"/>
    <property type="match status" value="1"/>
</dbReference>
<keyword evidence="7" id="KW-0378">Hydrolase</keyword>
<evidence type="ECO:0000256" key="6">
    <source>
        <dbReference type="ARBA" id="ARBA00022759"/>
    </source>
</evidence>
<dbReference type="InterPro" id="IPR041577">
    <property type="entry name" value="RT_RNaseH_2"/>
</dbReference>
<comment type="caution">
    <text evidence="10">The sequence shown here is derived from an EMBL/GenBank/DDBJ whole genome shotgun (WGS) entry which is preliminary data.</text>
</comment>
<evidence type="ECO:0000256" key="2">
    <source>
        <dbReference type="ARBA" id="ARBA00022670"/>
    </source>
</evidence>
<dbReference type="FunFam" id="3.30.70.270:FF:000020">
    <property type="entry name" value="Transposon Tf2-6 polyprotein-like Protein"/>
    <property type="match status" value="1"/>
</dbReference>
<dbReference type="GO" id="GO:0004519">
    <property type="term" value="F:endonuclease activity"/>
    <property type="evidence" value="ECO:0007669"/>
    <property type="project" value="UniProtKB-KW"/>
</dbReference>
<dbReference type="GO" id="GO:0003964">
    <property type="term" value="F:RNA-directed DNA polymerase activity"/>
    <property type="evidence" value="ECO:0007669"/>
    <property type="project" value="UniProtKB-KW"/>
</dbReference>
<name>A0A8S4QKT4_9NEOP</name>
<dbReference type="AlphaFoldDB" id="A0A8S4QKT4"/>
<dbReference type="PROSITE" id="PS50878">
    <property type="entry name" value="RT_POL"/>
    <property type="match status" value="1"/>
</dbReference>
<feature type="non-terminal residue" evidence="10">
    <location>
        <position position="1"/>
    </location>
</feature>
<dbReference type="InterPro" id="IPR043502">
    <property type="entry name" value="DNA/RNA_pol_sf"/>
</dbReference>